<dbReference type="SUPFAM" id="SSF54529">
    <property type="entry name" value="Mitochondrial glycoprotein MAM33-like"/>
    <property type="match status" value="1"/>
</dbReference>
<sequence length="260" mass="28702">MSAIRALNRLPLARLSAVARPARAAPFRAAFPRSLGVSSLAMRGFASSARRGSDTLLAQKLADELKFERGAIAEAEDTPEFLTKFKTESGWSVEDVAGNDEVTLTRQHDGETLRLMFSIADIQQAETPEEMDEEMGDAPTPAVAFPIRASLAVTKKNAQGSLNIDTVCQQGTFLIDNISFYPDGKLGTDLTAEADWRRRGLYIGPSFDTLDAGVQEEVEKWLAARGVDETMASFIPEYAEFKEQKEYVQWLDNVKKFIEA</sequence>
<organism evidence="1 2">
    <name type="scientific">Coniophora puteana (strain RWD-64-598)</name>
    <name type="common">Brown rot fungus</name>
    <dbReference type="NCBI Taxonomy" id="741705"/>
    <lineage>
        <taxon>Eukaryota</taxon>
        <taxon>Fungi</taxon>
        <taxon>Dikarya</taxon>
        <taxon>Basidiomycota</taxon>
        <taxon>Agaricomycotina</taxon>
        <taxon>Agaricomycetes</taxon>
        <taxon>Agaricomycetidae</taxon>
        <taxon>Boletales</taxon>
        <taxon>Coniophorineae</taxon>
        <taxon>Coniophoraceae</taxon>
        <taxon>Coniophora</taxon>
    </lineage>
</organism>
<dbReference type="GO" id="GO:0005759">
    <property type="term" value="C:mitochondrial matrix"/>
    <property type="evidence" value="ECO:0007669"/>
    <property type="project" value="InterPro"/>
</dbReference>
<evidence type="ECO:0000313" key="1">
    <source>
        <dbReference type="EMBL" id="EIW78284.1"/>
    </source>
</evidence>
<dbReference type="AlphaFoldDB" id="A0A5M3MHM2"/>
<evidence type="ECO:0000313" key="2">
    <source>
        <dbReference type="Proteomes" id="UP000053558"/>
    </source>
</evidence>
<accession>A0A5M3MHM2</accession>
<proteinExistence type="predicted"/>
<gene>
    <name evidence="1" type="ORF">CONPUDRAFT_108092</name>
</gene>
<dbReference type="Proteomes" id="UP000053558">
    <property type="component" value="Unassembled WGS sequence"/>
</dbReference>
<dbReference type="GeneID" id="19198688"/>
<dbReference type="GO" id="GO:0042256">
    <property type="term" value="P:cytosolic ribosome assembly"/>
    <property type="evidence" value="ECO:0007669"/>
    <property type="project" value="TreeGrafter"/>
</dbReference>
<dbReference type="RefSeq" id="XP_007771347.1">
    <property type="nucleotide sequence ID" value="XM_007773157.1"/>
</dbReference>
<dbReference type="Pfam" id="PF02330">
    <property type="entry name" value="MAM33"/>
    <property type="match status" value="1"/>
</dbReference>
<dbReference type="EMBL" id="JH711582">
    <property type="protein sequence ID" value="EIW78284.1"/>
    <property type="molecule type" value="Genomic_DNA"/>
</dbReference>
<dbReference type="PANTHER" id="PTHR10826:SF1">
    <property type="entry name" value="COMPLEMENT COMPONENT 1 Q SUBCOMPONENT-BINDING PROTEIN, MITOCHONDRIAL"/>
    <property type="match status" value="1"/>
</dbReference>
<dbReference type="InterPro" id="IPR003428">
    <property type="entry name" value="MAM33"/>
</dbReference>
<protein>
    <submittedName>
        <fullName evidence="1">Mitochondrial glyco protein</fullName>
    </submittedName>
</protein>
<comment type="caution">
    <text evidence="1">The sequence shown here is derived from an EMBL/GenBank/DDBJ whole genome shotgun (WGS) entry which is preliminary data.</text>
</comment>
<dbReference type="KEGG" id="cput:CONPUDRAFT_108092"/>
<keyword evidence="2" id="KW-1185">Reference proteome</keyword>
<reference evidence="2" key="1">
    <citation type="journal article" date="2012" name="Science">
        <title>The Paleozoic origin of enzymatic lignin decomposition reconstructed from 31 fungal genomes.</title>
        <authorList>
            <person name="Floudas D."/>
            <person name="Binder M."/>
            <person name="Riley R."/>
            <person name="Barry K."/>
            <person name="Blanchette R.A."/>
            <person name="Henrissat B."/>
            <person name="Martinez A.T."/>
            <person name="Otillar R."/>
            <person name="Spatafora J.W."/>
            <person name="Yadav J.S."/>
            <person name="Aerts A."/>
            <person name="Benoit I."/>
            <person name="Boyd A."/>
            <person name="Carlson A."/>
            <person name="Copeland A."/>
            <person name="Coutinho P.M."/>
            <person name="de Vries R.P."/>
            <person name="Ferreira P."/>
            <person name="Findley K."/>
            <person name="Foster B."/>
            <person name="Gaskell J."/>
            <person name="Glotzer D."/>
            <person name="Gorecki P."/>
            <person name="Heitman J."/>
            <person name="Hesse C."/>
            <person name="Hori C."/>
            <person name="Igarashi K."/>
            <person name="Jurgens J.A."/>
            <person name="Kallen N."/>
            <person name="Kersten P."/>
            <person name="Kohler A."/>
            <person name="Kuees U."/>
            <person name="Kumar T.K.A."/>
            <person name="Kuo A."/>
            <person name="LaButti K."/>
            <person name="Larrondo L.F."/>
            <person name="Lindquist E."/>
            <person name="Ling A."/>
            <person name="Lombard V."/>
            <person name="Lucas S."/>
            <person name="Lundell T."/>
            <person name="Martin R."/>
            <person name="McLaughlin D.J."/>
            <person name="Morgenstern I."/>
            <person name="Morin E."/>
            <person name="Murat C."/>
            <person name="Nagy L.G."/>
            <person name="Nolan M."/>
            <person name="Ohm R.A."/>
            <person name="Patyshakuliyeva A."/>
            <person name="Rokas A."/>
            <person name="Ruiz-Duenas F.J."/>
            <person name="Sabat G."/>
            <person name="Salamov A."/>
            <person name="Samejima M."/>
            <person name="Schmutz J."/>
            <person name="Slot J.C."/>
            <person name="St John F."/>
            <person name="Stenlid J."/>
            <person name="Sun H."/>
            <person name="Sun S."/>
            <person name="Syed K."/>
            <person name="Tsang A."/>
            <person name="Wiebenga A."/>
            <person name="Young D."/>
            <person name="Pisabarro A."/>
            <person name="Eastwood D.C."/>
            <person name="Martin F."/>
            <person name="Cullen D."/>
            <person name="Grigoriev I.V."/>
            <person name="Hibbett D.S."/>
        </authorList>
    </citation>
    <scope>NUCLEOTIDE SEQUENCE [LARGE SCALE GENOMIC DNA]</scope>
    <source>
        <strain evidence="2">RWD-64-598 SS2</strain>
    </source>
</reference>
<dbReference type="OrthoDB" id="278212at2759"/>
<dbReference type="OMA" id="RWLNNVK"/>
<dbReference type="Gene3D" id="3.10.280.10">
    <property type="entry name" value="Mitochondrial glycoprotein"/>
    <property type="match status" value="1"/>
</dbReference>
<dbReference type="PANTHER" id="PTHR10826">
    <property type="entry name" value="COMPLEMENT COMPONENT 1"/>
    <property type="match status" value="1"/>
</dbReference>
<dbReference type="InterPro" id="IPR036561">
    <property type="entry name" value="MAM33_sf"/>
</dbReference>
<name>A0A5M3MHM2_CONPW</name>